<dbReference type="AlphaFoldDB" id="A0A7D9LD59"/>
<gene>
    <name evidence="1" type="ORF">PACLA_8A081495</name>
</gene>
<dbReference type="SUPFAM" id="SSF56672">
    <property type="entry name" value="DNA/RNA polymerases"/>
    <property type="match status" value="1"/>
</dbReference>
<dbReference type="EMBL" id="CACRXK020016876">
    <property type="protein sequence ID" value="CAB4030441.1"/>
    <property type="molecule type" value="Genomic_DNA"/>
</dbReference>
<name>A0A7D9LD59_PARCT</name>
<feature type="non-terminal residue" evidence="1">
    <location>
        <position position="466"/>
    </location>
</feature>
<dbReference type="PROSITE" id="PS50878">
    <property type="entry name" value="RT_POL"/>
    <property type="match status" value="1"/>
</dbReference>
<dbReference type="InterPro" id="IPR043502">
    <property type="entry name" value="DNA/RNA_pol_sf"/>
</dbReference>
<dbReference type="PANTHER" id="PTHR33395:SF22">
    <property type="entry name" value="REVERSE TRANSCRIPTASE DOMAIN-CONTAINING PROTEIN"/>
    <property type="match status" value="1"/>
</dbReference>
<accession>A0A7D9LD59</accession>
<comment type="caution">
    <text evidence="1">The sequence shown here is derived from an EMBL/GenBank/DDBJ whole genome shotgun (WGS) entry which is preliminary data.</text>
</comment>
<evidence type="ECO:0000313" key="2">
    <source>
        <dbReference type="Proteomes" id="UP001152795"/>
    </source>
</evidence>
<organism evidence="1 2">
    <name type="scientific">Paramuricea clavata</name>
    <name type="common">Red gorgonian</name>
    <name type="synonym">Violescent sea-whip</name>
    <dbReference type="NCBI Taxonomy" id="317549"/>
    <lineage>
        <taxon>Eukaryota</taxon>
        <taxon>Metazoa</taxon>
        <taxon>Cnidaria</taxon>
        <taxon>Anthozoa</taxon>
        <taxon>Octocorallia</taxon>
        <taxon>Malacalcyonacea</taxon>
        <taxon>Plexauridae</taxon>
        <taxon>Paramuricea</taxon>
    </lineage>
</organism>
<dbReference type="Proteomes" id="UP001152795">
    <property type="component" value="Unassembled WGS sequence"/>
</dbReference>
<dbReference type="CDD" id="cd01650">
    <property type="entry name" value="RT_nLTR_like"/>
    <property type="match status" value="1"/>
</dbReference>
<proteinExistence type="predicted"/>
<dbReference type="Pfam" id="PF00078">
    <property type="entry name" value="RVT_1"/>
    <property type="match status" value="1"/>
</dbReference>
<dbReference type="PANTHER" id="PTHR33395">
    <property type="entry name" value="TRANSCRIPTASE, PUTATIVE-RELATED-RELATED"/>
    <property type="match status" value="1"/>
</dbReference>
<dbReference type="InterPro" id="IPR000477">
    <property type="entry name" value="RT_dom"/>
</dbReference>
<dbReference type="OrthoDB" id="5985347at2759"/>
<keyword evidence="2" id="KW-1185">Reference proteome</keyword>
<sequence length="466" mass="53408">IHEQKVKKCQRKAHGTIMNTTTENYNTNTEFDKWKLKVEDKYCCKFVKQTGEKLDSHNEKVTYYQCNRTLGTRKISNNCTSTIKRIEDKDGSITAEIVETHYSHNLELQHDYTKKAVFQKRLHQNLKTARDIYVSEYLGDAIEENPKRFWSYVKQLKQDNLGVADLEIDGKLISDGQTKSEILNKQFSSVFTDENLANIPAVGDNPKPAIRPISISISGVTKQLLSLKTNKACGPDSIPSWFLKEYAQDISPMLTNIYQCSIDTGIVPSKWKNANICGIFKTGKKSDPVNYRPISLTCIASKILEHIIHSHVMKHLQQNNVLTDCQHGFRAKRSTETQLIVTIHDLANTIQRGESTHVAVLDFSKAFDKVPHQRLLRKLYYYGISGELFDWFESFLSQRYQSVVCEGKTSTPYLWNSTPQNAKSYAFPIKSNLPKSDVETNNYLLIFRIDGNQIDQRCQPIRTLYA</sequence>
<evidence type="ECO:0000313" key="1">
    <source>
        <dbReference type="EMBL" id="CAB4030441.1"/>
    </source>
</evidence>
<dbReference type="GO" id="GO:0031012">
    <property type="term" value="C:extracellular matrix"/>
    <property type="evidence" value="ECO:0007669"/>
    <property type="project" value="TreeGrafter"/>
</dbReference>
<reference evidence="1" key="1">
    <citation type="submission" date="2020-04" db="EMBL/GenBank/DDBJ databases">
        <authorList>
            <person name="Alioto T."/>
            <person name="Alioto T."/>
            <person name="Gomez Garrido J."/>
        </authorList>
    </citation>
    <scope>NUCLEOTIDE SEQUENCE</scope>
    <source>
        <strain evidence="1">A484AB</strain>
    </source>
</reference>
<feature type="non-terminal residue" evidence="1">
    <location>
        <position position="1"/>
    </location>
</feature>
<protein>
    <submittedName>
        <fullName evidence="1">Uncharacterized protein</fullName>
    </submittedName>
</protein>